<reference evidence="1 2" key="1">
    <citation type="journal article" date="2013" name="Mar. Genomics">
        <title>Expression of sulfatases in Rhodopirellula baltica and the diversity of sulfatases in the genus Rhodopirellula.</title>
        <authorList>
            <person name="Wegner C.E."/>
            <person name="Richter-Heitmann T."/>
            <person name="Klindworth A."/>
            <person name="Klockow C."/>
            <person name="Richter M."/>
            <person name="Achstetter T."/>
            <person name="Glockner F.O."/>
            <person name="Harder J."/>
        </authorList>
    </citation>
    <scope>NUCLEOTIDE SEQUENCE [LARGE SCALE GENOMIC DNA]</scope>
    <source>
        <strain evidence="1 2">WH47</strain>
    </source>
</reference>
<comment type="caution">
    <text evidence="1">The sequence shown here is derived from an EMBL/GenBank/DDBJ whole genome shotgun (WGS) entry which is preliminary data.</text>
</comment>
<evidence type="ECO:0000313" key="2">
    <source>
        <dbReference type="Proteomes" id="UP000006222"/>
    </source>
</evidence>
<name>F2AKA8_RHOBT</name>
<evidence type="ECO:0000313" key="1">
    <source>
        <dbReference type="EMBL" id="EGF29885.1"/>
    </source>
</evidence>
<dbReference type="EMBL" id="AFAR01000003">
    <property type="protein sequence ID" value="EGF29885.1"/>
    <property type="molecule type" value="Genomic_DNA"/>
</dbReference>
<accession>F2AKA8</accession>
<protein>
    <submittedName>
        <fullName evidence="1">Uncharacterized protein</fullName>
    </submittedName>
</protein>
<gene>
    <name evidence="1" type="ORF">RBWH47_02227</name>
</gene>
<dbReference type="AlphaFoldDB" id="F2AKA8"/>
<proteinExistence type="predicted"/>
<sequence length="50" mass="5710">MHFTERLRTWCDTLAELPVRNGPTQRCRVEQCQAKPQASTGDEVHKGQLS</sequence>
<dbReference type="Proteomes" id="UP000006222">
    <property type="component" value="Unassembled WGS sequence"/>
</dbReference>
<organism evidence="1 2">
    <name type="scientific">Rhodopirellula baltica WH47</name>
    <dbReference type="NCBI Taxonomy" id="991778"/>
    <lineage>
        <taxon>Bacteria</taxon>
        <taxon>Pseudomonadati</taxon>
        <taxon>Planctomycetota</taxon>
        <taxon>Planctomycetia</taxon>
        <taxon>Pirellulales</taxon>
        <taxon>Pirellulaceae</taxon>
        <taxon>Rhodopirellula</taxon>
    </lineage>
</organism>